<dbReference type="GO" id="GO:0008757">
    <property type="term" value="F:S-adenosylmethionine-dependent methyltransferase activity"/>
    <property type="evidence" value="ECO:0007669"/>
    <property type="project" value="InterPro"/>
</dbReference>
<gene>
    <name evidence="2" type="ORF">SAMN05421739_10458</name>
</gene>
<name>A0A1I2V617_9BACT</name>
<keyword evidence="3" id="KW-1185">Reference proteome</keyword>
<dbReference type="InterPro" id="IPR013216">
    <property type="entry name" value="Methyltransf_11"/>
</dbReference>
<evidence type="ECO:0000313" key="3">
    <source>
        <dbReference type="Proteomes" id="UP000198724"/>
    </source>
</evidence>
<dbReference type="Pfam" id="PF08241">
    <property type="entry name" value="Methyltransf_11"/>
    <property type="match status" value="1"/>
</dbReference>
<dbReference type="RefSeq" id="WP_092101675.1">
    <property type="nucleotide sequence ID" value="NZ_FOOT01000004.1"/>
</dbReference>
<dbReference type="Gene3D" id="3.40.50.150">
    <property type="entry name" value="Vaccinia Virus protein VP39"/>
    <property type="match status" value="1"/>
</dbReference>
<dbReference type="PANTHER" id="PTHR43861">
    <property type="entry name" value="TRANS-ACONITATE 2-METHYLTRANSFERASE-RELATED"/>
    <property type="match status" value="1"/>
</dbReference>
<evidence type="ECO:0000313" key="2">
    <source>
        <dbReference type="EMBL" id="SFG84804.1"/>
    </source>
</evidence>
<keyword evidence="2" id="KW-0489">Methyltransferase</keyword>
<sequence>MAEFWESSFVEKQTMWGFEPSESALAAKDLFQEKQLQRILVPGMGYGRNAQLFRESGMDVSGIEISRTAIDLAKTHYGESIKIHHGSVTDMPYDAVLYDGIFCHALIHLLNQRERRKLLNDCYNQLRPGGYMVFSAVSTKSPNYSTGRQVSRNRFEIMEGVKMFFYNADSVKQEFGKYGLAKVTEVEEPMKNKPGKPALKFYLATCCKKV</sequence>
<keyword evidence="2" id="KW-0808">Transferase</keyword>
<dbReference type="Proteomes" id="UP000198724">
    <property type="component" value="Unassembled WGS sequence"/>
</dbReference>
<organism evidence="2 3">
    <name type="scientific">Pontibacter chinhatensis</name>
    <dbReference type="NCBI Taxonomy" id="1436961"/>
    <lineage>
        <taxon>Bacteria</taxon>
        <taxon>Pseudomonadati</taxon>
        <taxon>Bacteroidota</taxon>
        <taxon>Cytophagia</taxon>
        <taxon>Cytophagales</taxon>
        <taxon>Hymenobacteraceae</taxon>
        <taxon>Pontibacter</taxon>
    </lineage>
</organism>
<feature type="domain" description="Methyltransferase type 11" evidence="1">
    <location>
        <begin position="42"/>
        <end position="134"/>
    </location>
</feature>
<accession>A0A1I2V617</accession>
<proteinExistence type="predicted"/>
<dbReference type="SUPFAM" id="SSF53335">
    <property type="entry name" value="S-adenosyl-L-methionine-dependent methyltransferases"/>
    <property type="match status" value="1"/>
</dbReference>
<evidence type="ECO:0000259" key="1">
    <source>
        <dbReference type="Pfam" id="PF08241"/>
    </source>
</evidence>
<dbReference type="InterPro" id="IPR029063">
    <property type="entry name" value="SAM-dependent_MTases_sf"/>
</dbReference>
<reference evidence="3" key="1">
    <citation type="submission" date="2016-10" db="EMBL/GenBank/DDBJ databases">
        <authorList>
            <person name="Varghese N."/>
            <person name="Submissions S."/>
        </authorList>
    </citation>
    <scope>NUCLEOTIDE SEQUENCE [LARGE SCALE GENOMIC DNA]</scope>
    <source>
        <strain evidence="3">LP51</strain>
    </source>
</reference>
<dbReference type="CDD" id="cd02440">
    <property type="entry name" value="AdoMet_MTases"/>
    <property type="match status" value="1"/>
</dbReference>
<protein>
    <submittedName>
        <fullName evidence="2">Methyltransferase domain-containing protein</fullName>
    </submittedName>
</protein>
<dbReference type="AlphaFoldDB" id="A0A1I2V617"/>
<dbReference type="STRING" id="1436961.SAMN05421739_10458"/>
<dbReference type="OrthoDB" id="703529at2"/>
<dbReference type="GO" id="GO:0032259">
    <property type="term" value="P:methylation"/>
    <property type="evidence" value="ECO:0007669"/>
    <property type="project" value="UniProtKB-KW"/>
</dbReference>
<dbReference type="EMBL" id="FOOT01000004">
    <property type="protein sequence ID" value="SFG84804.1"/>
    <property type="molecule type" value="Genomic_DNA"/>
</dbReference>